<dbReference type="InterPro" id="IPR000182">
    <property type="entry name" value="GNAT_dom"/>
</dbReference>
<keyword evidence="3" id="KW-1185">Reference proteome</keyword>
<name>A0A517YT63_9BACT</name>
<feature type="domain" description="N-acetyltransferase" evidence="1">
    <location>
        <begin position="3"/>
        <end position="170"/>
    </location>
</feature>
<evidence type="ECO:0000313" key="2">
    <source>
        <dbReference type="EMBL" id="QDU33416.1"/>
    </source>
</evidence>
<dbReference type="PROSITE" id="PS51186">
    <property type="entry name" value="GNAT"/>
    <property type="match status" value="1"/>
</dbReference>
<dbReference type="Proteomes" id="UP000317369">
    <property type="component" value="Chromosome"/>
</dbReference>
<keyword evidence="2" id="KW-0808">Transferase</keyword>
<dbReference type="OrthoDB" id="5419426at2"/>
<dbReference type="PANTHER" id="PTHR43072">
    <property type="entry name" value="N-ACETYLTRANSFERASE"/>
    <property type="match status" value="1"/>
</dbReference>
<dbReference type="EMBL" id="CP036425">
    <property type="protein sequence ID" value="QDU33416.1"/>
    <property type="molecule type" value="Genomic_DNA"/>
</dbReference>
<proteinExistence type="predicted"/>
<dbReference type="Gene3D" id="3.40.630.30">
    <property type="match status" value="1"/>
</dbReference>
<dbReference type="RefSeq" id="WP_145076434.1">
    <property type="nucleotide sequence ID" value="NZ_CP036425.1"/>
</dbReference>
<dbReference type="InterPro" id="IPR016181">
    <property type="entry name" value="Acyl_CoA_acyltransferase"/>
</dbReference>
<protein>
    <submittedName>
        <fullName evidence="2">Acetyltransferase (GNAT) family protein</fullName>
    </submittedName>
</protein>
<dbReference type="KEGG" id="pcor:KS4_14620"/>
<dbReference type="AlphaFoldDB" id="A0A517YT63"/>
<accession>A0A517YT63</accession>
<dbReference type="GO" id="GO:0016747">
    <property type="term" value="F:acyltransferase activity, transferring groups other than amino-acyl groups"/>
    <property type="evidence" value="ECO:0007669"/>
    <property type="project" value="InterPro"/>
</dbReference>
<sequence>MNITIEPMNDSHITAYHHVLNTVCRERRYLIHTQAPSLDELAIEINTALASNNAQFIAVAHNTETSRNHLVGWCQITPNQEEGFTHIGSLSLGVLPNYRSRGIGRKLLQATLNHAHDQGLTRIEADIFASNIPCIRLLESFLFAHEGFKERARFLDGNYDSLVSMALISNVVAPN</sequence>
<gene>
    <name evidence="2" type="ORF">KS4_14620</name>
</gene>
<organism evidence="2 3">
    <name type="scientific">Poriferisphaera corsica</name>
    <dbReference type="NCBI Taxonomy" id="2528020"/>
    <lineage>
        <taxon>Bacteria</taxon>
        <taxon>Pseudomonadati</taxon>
        <taxon>Planctomycetota</taxon>
        <taxon>Phycisphaerae</taxon>
        <taxon>Phycisphaerales</taxon>
        <taxon>Phycisphaeraceae</taxon>
        <taxon>Poriferisphaera</taxon>
    </lineage>
</organism>
<dbReference type="CDD" id="cd04301">
    <property type="entry name" value="NAT_SF"/>
    <property type="match status" value="1"/>
</dbReference>
<reference evidence="2 3" key="1">
    <citation type="submission" date="2019-02" db="EMBL/GenBank/DDBJ databases">
        <title>Deep-cultivation of Planctomycetes and their phenomic and genomic characterization uncovers novel biology.</title>
        <authorList>
            <person name="Wiegand S."/>
            <person name="Jogler M."/>
            <person name="Boedeker C."/>
            <person name="Pinto D."/>
            <person name="Vollmers J."/>
            <person name="Rivas-Marin E."/>
            <person name="Kohn T."/>
            <person name="Peeters S.H."/>
            <person name="Heuer A."/>
            <person name="Rast P."/>
            <person name="Oberbeckmann S."/>
            <person name="Bunk B."/>
            <person name="Jeske O."/>
            <person name="Meyerdierks A."/>
            <person name="Storesund J.E."/>
            <person name="Kallscheuer N."/>
            <person name="Luecker S."/>
            <person name="Lage O.M."/>
            <person name="Pohl T."/>
            <person name="Merkel B.J."/>
            <person name="Hornburger P."/>
            <person name="Mueller R.-W."/>
            <person name="Bruemmer F."/>
            <person name="Labrenz M."/>
            <person name="Spormann A.M."/>
            <person name="Op den Camp H."/>
            <person name="Overmann J."/>
            <person name="Amann R."/>
            <person name="Jetten M.S.M."/>
            <person name="Mascher T."/>
            <person name="Medema M.H."/>
            <person name="Devos D.P."/>
            <person name="Kaster A.-K."/>
            <person name="Ovreas L."/>
            <person name="Rohde M."/>
            <person name="Galperin M.Y."/>
            <person name="Jogler C."/>
        </authorList>
    </citation>
    <scope>NUCLEOTIDE SEQUENCE [LARGE SCALE GENOMIC DNA]</scope>
    <source>
        <strain evidence="2 3">KS4</strain>
    </source>
</reference>
<evidence type="ECO:0000259" key="1">
    <source>
        <dbReference type="PROSITE" id="PS51186"/>
    </source>
</evidence>
<dbReference type="Pfam" id="PF00583">
    <property type="entry name" value="Acetyltransf_1"/>
    <property type="match status" value="1"/>
</dbReference>
<evidence type="ECO:0000313" key="3">
    <source>
        <dbReference type="Proteomes" id="UP000317369"/>
    </source>
</evidence>
<dbReference type="SUPFAM" id="SSF55729">
    <property type="entry name" value="Acyl-CoA N-acyltransferases (Nat)"/>
    <property type="match status" value="1"/>
</dbReference>